<dbReference type="RefSeq" id="WP_282717695.1">
    <property type="nucleotide sequence ID" value="NZ_JASCRZ010000004.1"/>
</dbReference>
<feature type="chain" id="PRO_5047098939" evidence="1">
    <location>
        <begin position="19"/>
        <end position="308"/>
    </location>
</feature>
<dbReference type="NCBIfam" id="TIGR03519">
    <property type="entry name" value="T9SS_PorP_fam"/>
    <property type="match status" value="1"/>
</dbReference>
<dbReference type="InterPro" id="IPR019861">
    <property type="entry name" value="PorP/SprF_Bacteroidetes"/>
</dbReference>
<name>A0ABT6VB52_9FLAO</name>
<comment type="caution">
    <text evidence="2">The sequence shown here is derived from an EMBL/GenBank/DDBJ whole genome shotgun (WGS) entry which is preliminary data.</text>
</comment>
<keyword evidence="1" id="KW-0732">Signal</keyword>
<organism evidence="2 3">
    <name type="scientific">Flavobacterium algoritolerans</name>
    <dbReference type="NCBI Taxonomy" id="3041254"/>
    <lineage>
        <taxon>Bacteria</taxon>
        <taxon>Pseudomonadati</taxon>
        <taxon>Bacteroidota</taxon>
        <taxon>Flavobacteriia</taxon>
        <taxon>Flavobacteriales</taxon>
        <taxon>Flavobacteriaceae</taxon>
        <taxon>Flavobacterium</taxon>
    </lineage>
</organism>
<reference evidence="2 3" key="1">
    <citation type="submission" date="2023-04" db="EMBL/GenBank/DDBJ databases">
        <title>Two novel species of Flavobacterium.</title>
        <authorList>
            <person name="Liu Q."/>
            <person name="Xin Y.-H."/>
        </authorList>
    </citation>
    <scope>NUCLEOTIDE SEQUENCE [LARGE SCALE GENOMIC DNA]</scope>
    <source>
        <strain evidence="2 3">LB1P51</strain>
    </source>
</reference>
<sequence>MKTKLILILLLLSGIVRAQQDAQFTQYMYNTINVNPAYAGSRQSMSVFALHRTQWVGLDGAPVTNTASINTPLTNTNMGIGVSIINDKIGPSDESNLAVDFSYSINTSEEFKLSFGIKASANLLNINFDKLNQYDANDYSFENNVDDKFSPNIGAGLYWYSEKTYIGLSAPNLLETKHFDKYAGIGANSYIAKERINYYLTAGHVFDLNYNLKFKPALITKLVQGAPLQVDISANFLFNEKFTLGAAYRWSAAVSALVGFQATDSWFIGYGYDLETTRLANYNSGSHEIFLRFELFKTYSRITSPRFF</sequence>
<evidence type="ECO:0000313" key="3">
    <source>
        <dbReference type="Proteomes" id="UP001243403"/>
    </source>
</evidence>
<protein>
    <submittedName>
        <fullName evidence="2">Type IX secretion system membrane protein PorP/SprF</fullName>
    </submittedName>
</protein>
<evidence type="ECO:0000313" key="2">
    <source>
        <dbReference type="EMBL" id="MDI5895450.1"/>
    </source>
</evidence>
<gene>
    <name evidence="2" type="ORF">QLS65_11160</name>
</gene>
<dbReference type="EMBL" id="JASCRZ010000004">
    <property type="protein sequence ID" value="MDI5895450.1"/>
    <property type="molecule type" value="Genomic_DNA"/>
</dbReference>
<proteinExistence type="predicted"/>
<feature type="signal peptide" evidence="1">
    <location>
        <begin position="1"/>
        <end position="18"/>
    </location>
</feature>
<evidence type="ECO:0000256" key="1">
    <source>
        <dbReference type="SAM" id="SignalP"/>
    </source>
</evidence>
<accession>A0ABT6VB52</accession>
<keyword evidence="3" id="KW-1185">Reference proteome</keyword>
<dbReference type="Pfam" id="PF11751">
    <property type="entry name" value="PorP_SprF"/>
    <property type="match status" value="1"/>
</dbReference>
<dbReference type="Proteomes" id="UP001243403">
    <property type="component" value="Unassembled WGS sequence"/>
</dbReference>